<dbReference type="EMBL" id="VVZB01000034">
    <property type="protein sequence ID" value="KAA5378856.1"/>
    <property type="molecule type" value="Genomic_DNA"/>
</dbReference>
<accession>A0A5M5ZN07</accession>
<dbReference type="AlphaFoldDB" id="A0A5M5ZN07"/>
<comment type="caution">
    <text evidence="2">The sequence shown here is derived from an EMBL/GenBank/DDBJ whole genome shotgun (WGS) entry which is preliminary data.</text>
</comment>
<gene>
    <name evidence="2" type="ORF">F2Y61_22745</name>
</gene>
<evidence type="ECO:0000313" key="2">
    <source>
        <dbReference type="EMBL" id="KAA5378856.1"/>
    </source>
</evidence>
<keyword evidence="1" id="KW-0175">Coiled coil</keyword>
<dbReference type="RefSeq" id="WP_149941357.1">
    <property type="nucleotide sequence ID" value="NZ_VVZB01000034.1"/>
</dbReference>
<proteinExistence type="predicted"/>
<feature type="coiled-coil region" evidence="1">
    <location>
        <begin position="26"/>
        <end position="84"/>
    </location>
</feature>
<name>A0A5M5ZN07_9BACT</name>
<evidence type="ECO:0000256" key="1">
    <source>
        <dbReference type="SAM" id="Coils"/>
    </source>
</evidence>
<organism evidence="2 3">
    <name type="scientific">Phocaeicola dorei</name>
    <dbReference type="NCBI Taxonomy" id="357276"/>
    <lineage>
        <taxon>Bacteria</taxon>
        <taxon>Pseudomonadati</taxon>
        <taxon>Bacteroidota</taxon>
        <taxon>Bacteroidia</taxon>
        <taxon>Bacteroidales</taxon>
        <taxon>Bacteroidaceae</taxon>
        <taxon>Phocaeicola</taxon>
    </lineage>
</organism>
<dbReference type="Proteomes" id="UP000347681">
    <property type="component" value="Unassembled WGS sequence"/>
</dbReference>
<sequence length="116" mass="13425">MNKRRRNTLHLVLDDLERLRDPVMDKEAALKIIQNAQIKVEQCMDEEETALDNRPESFQWSAGNDALSENISDLSEANDELEIIIGQCQEMDAFNYELVRNNVIGIVNTIKRTIHR</sequence>
<evidence type="ECO:0000313" key="3">
    <source>
        <dbReference type="Proteomes" id="UP000347681"/>
    </source>
</evidence>
<reference evidence="2 3" key="1">
    <citation type="journal article" date="2019" name="Nat. Med.">
        <title>A library of human gut bacterial isolates paired with longitudinal multiomics data enables mechanistic microbiome research.</title>
        <authorList>
            <person name="Poyet M."/>
            <person name="Groussin M."/>
            <person name="Gibbons S.M."/>
            <person name="Avila-Pacheco J."/>
            <person name="Jiang X."/>
            <person name="Kearney S.M."/>
            <person name="Perrotta A.R."/>
            <person name="Berdy B."/>
            <person name="Zhao S."/>
            <person name="Lieberman T.D."/>
            <person name="Swanson P.K."/>
            <person name="Smith M."/>
            <person name="Roesemann S."/>
            <person name="Alexander J.E."/>
            <person name="Rich S.A."/>
            <person name="Livny J."/>
            <person name="Vlamakis H."/>
            <person name="Clish C."/>
            <person name="Bullock K."/>
            <person name="Deik A."/>
            <person name="Scott J."/>
            <person name="Pierce K.A."/>
            <person name="Xavier R.J."/>
            <person name="Alm E.J."/>
        </authorList>
    </citation>
    <scope>NUCLEOTIDE SEQUENCE [LARGE SCALE GENOMIC DNA]</scope>
    <source>
        <strain evidence="2 3">BIOML-A5</strain>
    </source>
</reference>
<protein>
    <submittedName>
        <fullName evidence="2">Uncharacterized protein</fullName>
    </submittedName>
</protein>